<dbReference type="InterPro" id="IPR001304">
    <property type="entry name" value="C-type_lectin-like"/>
</dbReference>
<feature type="non-terminal residue" evidence="3">
    <location>
        <position position="1"/>
    </location>
</feature>
<dbReference type="SUPFAM" id="SSF56436">
    <property type="entry name" value="C-type lectin-like"/>
    <property type="match status" value="1"/>
</dbReference>
<dbReference type="InterPro" id="IPR016187">
    <property type="entry name" value="CTDL_fold"/>
</dbReference>
<name>A0AAE0RNG6_9BIVA</name>
<comment type="caution">
    <text evidence="3">The sequence shown here is derived from an EMBL/GenBank/DDBJ whole genome shotgun (WGS) entry which is preliminary data.</text>
</comment>
<organism evidence="3 4">
    <name type="scientific">Potamilus streckersoni</name>
    <dbReference type="NCBI Taxonomy" id="2493646"/>
    <lineage>
        <taxon>Eukaryota</taxon>
        <taxon>Metazoa</taxon>
        <taxon>Spiralia</taxon>
        <taxon>Lophotrochozoa</taxon>
        <taxon>Mollusca</taxon>
        <taxon>Bivalvia</taxon>
        <taxon>Autobranchia</taxon>
        <taxon>Heteroconchia</taxon>
        <taxon>Palaeoheterodonta</taxon>
        <taxon>Unionida</taxon>
        <taxon>Unionoidea</taxon>
        <taxon>Unionidae</taxon>
        <taxon>Ambleminae</taxon>
        <taxon>Lampsilini</taxon>
        <taxon>Potamilus</taxon>
    </lineage>
</organism>
<dbReference type="PROSITE" id="PS50041">
    <property type="entry name" value="C_TYPE_LECTIN_2"/>
    <property type="match status" value="1"/>
</dbReference>
<evidence type="ECO:0000313" key="3">
    <source>
        <dbReference type="EMBL" id="KAK3576618.1"/>
    </source>
</evidence>
<protein>
    <recommendedName>
        <fullName evidence="2">C-type lectin domain-containing protein</fullName>
    </recommendedName>
</protein>
<dbReference type="InterPro" id="IPR016186">
    <property type="entry name" value="C-type_lectin-like/link_sf"/>
</dbReference>
<dbReference type="EMBL" id="JAEAOA010001402">
    <property type="protein sequence ID" value="KAK3576618.1"/>
    <property type="molecule type" value="Genomic_DNA"/>
</dbReference>
<proteinExistence type="predicted"/>
<reference evidence="3" key="1">
    <citation type="journal article" date="2021" name="Genome Biol. Evol.">
        <title>A High-Quality Reference Genome for a Parasitic Bivalve with Doubly Uniparental Inheritance (Bivalvia: Unionida).</title>
        <authorList>
            <person name="Smith C.H."/>
        </authorList>
    </citation>
    <scope>NUCLEOTIDE SEQUENCE</scope>
    <source>
        <strain evidence="3">CHS0354</strain>
    </source>
</reference>
<dbReference type="SMART" id="SM00034">
    <property type="entry name" value="CLECT"/>
    <property type="match status" value="1"/>
</dbReference>
<evidence type="ECO:0000313" key="4">
    <source>
        <dbReference type="Proteomes" id="UP001195483"/>
    </source>
</evidence>
<reference evidence="3" key="3">
    <citation type="submission" date="2023-05" db="EMBL/GenBank/DDBJ databases">
        <authorList>
            <person name="Smith C.H."/>
        </authorList>
    </citation>
    <scope>NUCLEOTIDE SEQUENCE</scope>
    <source>
        <strain evidence="3">CHS0354</strain>
        <tissue evidence="3">Mantle</tissue>
    </source>
</reference>
<dbReference type="InterPro" id="IPR018378">
    <property type="entry name" value="C-type_lectin_CS"/>
</dbReference>
<dbReference type="PANTHER" id="PTHR22803">
    <property type="entry name" value="MANNOSE, PHOSPHOLIPASE, LECTIN RECEPTOR RELATED"/>
    <property type="match status" value="1"/>
</dbReference>
<keyword evidence="4" id="KW-1185">Reference proteome</keyword>
<accession>A0AAE0RNG6</accession>
<dbReference type="PROSITE" id="PS00615">
    <property type="entry name" value="C_TYPE_LECTIN_1"/>
    <property type="match status" value="1"/>
</dbReference>
<evidence type="ECO:0000256" key="1">
    <source>
        <dbReference type="ARBA" id="ARBA00023157"/>
    </source>
</evidence>
<gene>
    <name evidence="3" type="ORF">CHS0354_023136</name>
</gene>
<dbReference type="Pfam" id="PF00059">
    <property type="entry name" value="Lectin_C"/>
    <property type="match status" value="1"/>
</dbReference>
<dbReference type="Gene3D" id="3.10.100.10">
    <property type="entry name" value="Mannose-Binding Protein A, subunit A"/>
    <property type="match status" value="1"/>
</dbReference>
<evidence type="ECO:0000259" key="2">
    <source>
        <dbReference type="PROSITE" id="PS50041"/>
    </source>
</evidence>
<reference evidence="3" key="2">
    <citation type="journal article" date="2021" name="Genome Biol. Evol.">
        <title>Developing a high-quality reference genome for a parasitic bivalve with doubly uniparental inheritance (Bivalvia: Unionida).</title>
        <authorList>
            <person name="Smith C.H."/>
        </authorList>
    </citation>
    <scope>NUCLEOTIDE SEQUENCE</scope>
    <source>
        <strain evidence="3">CHS0354</strain>
        <tissue evidence="3">Mantle</tissue>
    </source>
</reference>
<sequence>LYCQVIGGDLASITDGDLQTTIAEFVSKTPGGRYWVDGSDMLKSRIFKWMKYNGKSVHFNYTNWNSGEPSNANEKCVEVRNEYNGRWNDEDCHDRIGFICQARAANDDEMKFKDEMDR</sequence>
<dbReference type="CDD" id="cd00037">
    <property type="entry name" value="CLECT"/>
    <property type="match status" value="1"/>
</dbReference>
<keyword evidence="1" id="KW-1015">Disulfide bond</keyword>
<dbReference type="InterPro" id="IPR050111">
    <property type="entry name" value="C-type_lectin/snaclec_domain"/>
</dbReference>
<dbReference type="Proteomes" id="UP001195483">
    <property type="component" value="Unassembled WGS sequence"/>
</dbReference>
<dbReference type="AlphaFoldDB" id="A0AAE0RNG6"/>
<feature type="domain" description="C-type lectin" evidence="2">
    <location>
        <begin position="1"/>
        <end position="101"/>
    </location>
</feature>